<keyword evidence="1" id="KW-1133">Transmembrane helix</keyword>
<dbReference type="InterPro" id="IPR046289">
    <property type="entry name" value="DUF6326"/>
</dbReference>
<dbReference type="AlphaFoldDB" id="X0VB90"/>
<sequence length="101" mass="10993">MNSNKKSARILQDVKINVKIKLSALWVAVTLCYVYADVFVLYKPGHIEEIIAGESALGSQVSLLGGAIMVTIPAIMVFLSLTLKAKANRWANIILSIIYTG</sequence>
<gene>
    <name evidence="2" type="ORF">S01H1_56014</name>
</gene>
<evidence type="ECO:0000313" key="2">
    <source>
        <dbReference type="EMBL" id="GAG15374.1"/>
    </source>
</evidence>
<proteinExistence type="predicted"/>
<dbReference type="Pfam" id="PF19851">
    <property type="entry name" value="DUF6326"/>
    <property type="match status" value="1"/>
</dbReference>
<keyword evidence="1" id="KW-0472">Membrane</keyword>
<dbReference type="EMBL" id="BARS01036438">
    <property type="protein sequence ID" value="GAG15374.1"/>
    <property type="molecule type" value="Genomic_DNA"/>
</dbReference>
<reference evidence="2" key="1">
    <citation type="journal article" date="2014" name="Front. Microbiol.">
        <title>High frequency of phylogenetically diverse reductive dehalogenase-homologous genes in deep subseafloor sedimentary metagenomes.</title>
        <authorList>
            <person name="Kawai M."/>
            <person name="Futagami T."/>
            <person name="Toyoda A."/>
            <person name="Takaki Y."/>
            <person name="Nishi S."/>
            <person name="Hori S."/>
            <person name="Arai W."/>
            <person name="Tsubouchi T."/>
            <person name="Morono Y."/>
            <person name="Uchiyama I."/>
            <person name="Ito T."/>
            <person name="Fujiyama A."/>
            <person name="Inagaki F."/>
            <person name="Takami H."/>
        </authorList>
    </citation>
    <scope>NUCLEOTIDE SEQUENCE</scope>
    <source>
        <strain evidence="2">Expedition CK06-06</strain>
    </source>
</reference>
<comment type="caution">
    <text evidence="2">The sequence shown here is derived from an EMBL/GenBank/DDBJ whole genome shotgun (WGS) entry which is preliminary data.</text>
</comment>
<keyword evidence="1" id="KW-0812">Transmembrane</keyword>
<feature type="transmembrane region" description="Helical" evidence="1">
    <location>
        <begin position="20"/>
        <end position="42"/>
    </location>
</feature>
<protein>
    <submittedName>
        <fullName evidence="2">Uncharacterized protein</fullName>
    </submittedName>
</protein>
<organism evidence="2">
    <name type="scientific">marine sediment metagenome</name>
    <dbReference type="NCBI Taxonomy" id="412755"/>
    <lineage>
        <taxon>unclassified sequences</taxon>
        <taxon>metagenomes</taxon>
        <taxon>ecological metagenomes</taxon>
    </lineage>
</organism>
<name>X0VB90_9ZZZZ</name>
<feature type="transmembrane region" description="Helical" evidence="1">
    <location>
        <begin position="62"/>
        <end position="83"/>
    </location>
</feature>
<evidence type="ECO:0000256" key="1">
    <source>
        <dbReference type="SAM" id="Phobius"/>
    </source>
</evidence>
<feature type="non-terminal residue" evidence="2">
    <location>
        <position position="101"/>
    </location>
</feature>
<accession>X0VB90</accession>